<evidence type="ECO:0000256" key="9">
    <source>
        <dbReference type="ARBA" id="ARBA00030642"/>
    </source>
</evidence>
<dbReference type="InterPro" id="IPR027304">
    <property type="entry name" value="Trigger_fact/SurA_dom_sf"/>
</dbReference>
<evidence type="ECO:0000256" key="1">
    <source>
        <dbReference type="ARBA" id="ARBA00004382"/>
    </source>
</evidence>
<evidence type="ECO:0000313" key="16">
    <source>
        <dbReference type="EMBL" id="MQT11914.1"/>
    </source>
</evidence>
<evidence type="ECO:0000256" key="11">
    <source>
        <dbReference type="ARBA" id="ARBA00038408"/>
    </source>
</evidence>
<dbReference type="Pfam" id="PF13145">
    <property type="entry name" value="Rotamase_2"/>
    <property type="match status" value="1"/>
</dbReference>
<keyword evidence="17" id="KW-1185">Reference proteome</keyword>
<keyword evidence="5 14" id="KW-0812">Transmembrane</keyword>
<evidence type="ECO:0000256" key="6">
    <source>
        <dbReference type="ARBA" id="ARBA00022989"/>
    </source>
</evidence>
<comment type="similarity">
    <text evidence="11">Belongs to the PpiD chaperone family.</text>
</comment>
<evidence type="ECO:0000313" key="17">
    <source>
        <dbReference type="Proteomes" id="UP000332515"/>
    </source>
</evidence>
<dbReference type="InterPro" id="IPR000297">
    <property type="entry name" value="PPIase_PpiC"/>
</dbReference>
<dbReference type="Pfam" id="PF13624">
    <property type="entry name" value="SurA_N_3"/>
    <property type="match status" value="1"/>
</dbReference>
<dbReference type="Proteomes" id="UP000332515">
    <property type="component" value="Unassembled WGS sequence"/>
</dbReference>
<dbReference type="GO" id="GO:0003755">
    <property type="term" value="F:peptidyl-prolyl cis-trans isomerase activity"/>
    <property type="evidence" value="ECO:0007669"/>
    <property type="project" value="InterPro"/>
</dbReference>
<organism evidence="16 17">
    <name type="scientific">Segnochrobactrum spirostomi</name>
    <dbReference type="NCBI Taxonomy" id="2608987"/>
    <lineage>
        <taxon>Bacteria</taxon>
        <taxon>Pseudomonadati</taxon>
        <taxon>Pseudomonadota</taxon>
        <taxon>Alphaproteobacteria</taxon>
        <taxon>Hyphomicrobiales</taxon>
        <taxon>Segnochrobactraceae</taxon>
        <taxon>Segnochrobactrum</taxon>
    </lineage>
</organism>
<evidence type="ECO:0000256" key="4">
    <source>
        <dbReference type="ARBA" id="ARBA00022519"/>
    </source>
</evidence>
<keyword evidence="6 14" id="KW-1133">Transmembrane helix</keyword>
<proteinExistence type="inferred from homology"/>
<keyword evidence="4" id="KW-0997">Cell inner membrane</keyword>
<evidence type="ECO:0000256" key="7">
    <source>
        <dbReference type="ARBA" id="ARBA00023136"/>
    </source>
</evidence>
<comment type="subcellular location">
    <subcellularLocation>
        <location evidence="1">Cell inner membrane</location>
        <topology evidence="1">Single-pass type II membrane protein</topology>
        <orientation evidence="1">Periplasmic side</orientation>
    </subcellularLocation>
</comment>
<keyword evidence="8" id="KW-0143">Chaperone</keyword>
<dbReference type="PANTHER" id="PTHR47529:SF1">
    <property type="entry name" value="PERIPLASMIC CHAPERONE PPID"/>
    <property type="match status" value="1"/>
</dbReference>
<dbReference type="RefSeq" id="WP_153479172.1">
    <property type="nucleotide sequence ID" value="NZ_VWNA01000001.1"/>
</dbReference>
<evidence type="ECO:0000256" key="8">
    <source>
        <dbReference type="ARBA" id="ARBA00023186"/>
    </source>
</evidence>
<dbReference type="Gene3D" id="3.10.50.40">
    <property type="match status" value="1"/>
</dbReference>
<evidence type="ECO:0000256" key="3">
    <source>
        <dbReference type="ARBA" id="ARBA00022475"/>
    </source>
</evidence>
<comment type="caution">
    <text evidence="16">The sequence shown here is derived from an EMBL/GenBank/DDBJ whole genome shotgun (WGS) entry which is preliminary data.</text>
</comment>
<dbReference type="GO" id="GO:0005886">
    <property type="term" value="C:plasma membrane"/>
    <property type="evidence" value="ECO:0007669"/>
    <property type="project" value="UniProtKB-SubCell"/>
</dbReference>
<accession>A0A6A7XYZ4</accession>
<dbReference type="Gene3D" id="1.10.4030.10">
    <property type="entry name" value="Porin chaperone SurA, peptide-binding domain"/>
    <property type="match status" value="1"/>
</dbReference>
<evidence type="ECO:0000256" key="2">
    <source>
        <dbReference type="ARBA" id="ARBA00018370"/>
    </source>
</evidence>
<dbReference type="EMBL" id="VWNA01000001">
    <property type="protein sequence ID" value="MQT11914.1"/>
    <property type="molecule type" value="Genomic_DNA"/>
</dbReference>
<gene>
    <name evidence="16" type="ORF">F0357_04345</name>
</gene>
<keyword evidence="16" id="KW-0413">Isomerase</keyword>
<evidence type="ECO:0000256" key="10">
    <source>
        <dbReference type="ARBA" id="ARBA00031484"/>
    </source>
</evidence>
<keyword evidence="3" id="KW-1003">Cell membrane</keyword>
<keyword evidence="7 14" id="KW-0472">Membrane</keyword>
<sequence length="629" mass="66732">MLNQMRRGAANWIAKVFMGVLVVSFVVWGVADAFRSNGLTVVATVGNTDIPVEQFQTDYNRALQQLGQQMGRPVSSAEAVQFGLPQQVLSRLVTEAAMSDAGKQLNIGLSDDELGRQIEADPNFKNANGDFDKNRMIQLIAANGMNEQTYVDAARSLAKRRQLIEGLVGGLEAPTVMVKDFDLYMNQERTVRYLDVPPRAIKPIGEPTADQLKAFYEAHKAEFRAPEYRSATFVVLDPATLADPSKVSDADAQAAYDRDSGSYGTPETRAVQQIPFPDKAAADAALAKLKGGGTLDQVLADRKLTEKDIDLGTVAKTGLVDPKIADAVFSLPVNQFAEVDGRFGPVIVRVTAIEPAARKPFDSVKDDIKQQIAAEKAKRDLLTTYDSVEDARAAGSTLKEIAAKNKLPLTEVAGVDSTGKTAAGQTVDIPGGSDGLSAVFTGEVGGDHDPVKLPSGGFVWLDVTDAKPAHDRPLDEVKPEVAGAWKSDETQKALAAKADEVAAAIRKGETIDAAAQALGTDVKTSAAFKRNTTAAGLTPQAIDAAFSGPQGTVATAPSEAGGRSVLVVASVTDPTFFADGPQTVQLKEKLTQSLANTLLGEYVAEMQKVSGVKINQAALQRIVSPNPES</sequence>
<protein>
    <recommendedName>
        <fullName evidence="2">Parvulin-like PPIase</fullName>
    </recommendedName>
    <alternativeName>
        <fullName evidence="9">Peptidyl-prolyl cis-trans isomerase plp</fullName>
    </alternativeName>
    <alternativeName>
        <fullName evidence="12">Periplasmic chaperone PpiD</fullName>
    </alternativeName>
    <alternativeName>
        <fullName evidence="13">Periplasmic folding chaperone</fullName>
    </alternativeName>
    <alternativeName>
        <fullName evidence="10">Rotamase plp</fullName>
    </alternativeName>
</protein>
<dbReference type="SUPFAM" id="SSF54534">
    <property type="entry name" value="FKBP-like"/>
    <property type="match status" value="1"/>
</dbReference>
<feature type="transmembrane region" description="Helical" evidence="14">
    <location>
        <begin position="12"/>
        <end position="31"/>
    </location>
</feature>
<reference evidence="16 17" key="1">
    <citation type="submission" date="2019-09" db="EMBL/GenBank/DDBJ databases">
        <title>Segnochrobactrum spirostomi gen. nov., sp. nov., isolated from the ciliate Spirostomum cf. yagiui and description of a novel family, Segnochrobactraceae fam. nov. within the order Rhizobiales of the class Alphaproteobacteria.</title>
        <authorList>
            <person name="Akter S."/>
            <person name="Shazib S.U.A."/>
            <person name="Shin M.K."/>
        </authorList>
    </citation>
    <scope>NUCLEOTIDE SEQUENCE [LARGE SCALE GENOMIC DNA]</scope>
    <source>
        <strain evidence="16 17">Sp-1</strain>
    </source>
</reference>
<evidence type="ECO:0000259" key="15">
    <source>
        <dbReference type="Pfam" id="PF13145"/>
    </source>
</evidence>
<evidence type="ECO:0000256" key="5">
    <source>
        <dbReference type="ARBA" id="ARBA00022692"/>
    </source>
</evidence>
<name>A0A6A7XYZ4_9HYPH</name>
<dbReference type="PANTHER" id="PTHR47529">
    <property type="entry name" value="PEPTIDYL-PROLYL CIS-TRANS ISOMERASE D"/>
    <property type="match status" value="1"/>
</dbReference>
<evidence type="ECO:0000256" key="13">
    <source>
        <dbReference type="ARBA" id="ARBA00042775"/>
    </source>
</evidence>
<dbReference type="InterPro" id="IPR046357">
    <property type="entry name" value="PPIase_dom_sf"/>
</dbReference>
<evidence type="ECO:0000256" key="14">
    <source>
        <dbReference type="SAM" id="Phobius"/>
    </source>
</evidence>
<dbReference type="AlphaFoldDB" id="A0A6A7XYZ4"/>
<dbReference type="InterPro" id="IPR052029">
    <property type="entry name" value="PpiD_chaperone"/>
</dbReference>
<feature type="domain" description="PpiC" evidence="15">
    <location>
        <begin position="247"/>
        <end position="366"/>
    </location>
</feature>
<evidence type="ECO:0000256" key="12">
    <source>
        <dbReference type="ARBA" id="ARBA00040743"/>
    </source>
</evidence>
<dbReference type="SUPFAM" id="SSF109998">
    <property type="entry name" value="Triger factor/SurA peptide-binding domain-like"/>
    <property type="match status" value="1"/>
</dbReference>